<gene>
    <name evidence="1" type="ORF">FPL14_13795</name>
</gene>
<dbReference type="PRINTS" id="PR00702">
    <property type="entry name" value="ACRIFLAVINRP"/>
</dbReference>
<dbReference type="EMBL" id="CP041969">
    <property type="protein sequence ID" value="QMV42148.1"/>
    <property type="molecule type" value="Genomic_DNA"/>
</dbReference>
<dbReference type="GO" id="GO:0005886">
    <property type="term" value="C:plasma membrane"/>
    <property type="evidence" value="ECO:0007669"/>
    <property type="project" value="TreeGrafter"/>
</dbReference>
<dbReference type="Gene3D" id="3.30.70.1320">
    <property type="entry name" value="Multidrug efflux transporter AcrB pore domain like"/>
    <property type="match status" value="1"/>
</dbReference>
<dbReference type="PANTHER" id="PTHR32063:SF0">
    <property type="entry name" value="SWARMING MOTILITY PROTEIN SWRC"/>
    <property type="match status" value="1"/>
</dbReference>
<keyword evidence="2" id="KW-1185">Reference proteome</keyword>
<dbReference type="Pfam" id="PF00873">
    <property type="entry name" value="ACR_tran"/>
    <property type="match status" value="1"/>
</dbReference>
<protein>
    <submittedName>
        <fullName evidence="1">Efflux RND transporter permease subunit</fullName>
    </submittedName>
</protein>
<dbReference type="Gene3D" id="3.30.70.1430">
    <property type="entry name" value="Multidrug efflux transporter AcrB pore domain"/>
    <property type="match status" value="1"/>
</dbReference>
<dbReference type="AlphaFoldDB" id="A0A7G5BYW4"/>
<sequence length="250" mass="27759">MKFFTNFSLRNPVAIVLLVILIAVGGVYSTMQFKQEQQPEIAFPGIMVSAVYPGAAPNEVMNDVTLPLEKALRNVEGVKNVTSQSANSVSMMQLEFNFNDDMKKKQEVVKQAIDDVRLPAEVEKPKVMYFSTTNQPIMYTTTTAREGVSPDEFNEIVKTSIIPELQAIEGVNEVQDIGMKDNGVYIRLDASMMAEKGISYDQVMGALQANNLSVPLGETTLDGSTLPVFVEGDLRSIEQLKEWSLTPRRR</sequence>
<organism evidence="1 2">
    <name type="scientific">Cohnella cholangitidis</name>
    <dbReference type="NCBI Taxonomy" id="2598458"/>
    <lineage>
        <taxon>Bacteria</taxon>
        <taxon>Bacillati</taxon>
        <taxon>Bacillota</taxon>
        <taxon>Bacilli</taxon>
        <taxon>Bacillales</taxon>
        <taxon>Paenibacillaceae</taxon>
        <taxon>Cohnella</taxon>
    </lineage>
</organism>
<evidence type="ECO:0000313" key="1">
    <source>
        <dbReference type="EMBL" id="QMV42148.1"/>
    </source>
</evidence>
<dbReference type="Gene3D" id="1.20.1640.10">
    <property type="entry name" value="Multidrug efflux transporter AcrB transmembrane domain"/>
    <property type="match status" value="1"/>
</dbReference>
<evidence type="ECO:0000313" key="2">
    <source>
        <dbReference type="Proteomes" id="UP000515679"/>
    </source>
</evidence>
<dbReference type="Gene3D" id="3.30.2090.10">
    <property type="entry name" value="Multidrug efflux transporter AcrB TolC docking domain, DN and DC subdomains"/>
    <property type="match status" value="1"/>
</dbReference>
<dbReference type="SUPFAM" id="SSF82714">
    <property type="entry name" value="Multidrug efflux transporter AcrB TolC docking domain, DN and DC subdomains"/>
    <property type="match status" value="1"/>
</dbReference>
<reference evidence="1 2" key="1">
    <citation type="submission" date="2019-07" db="EMBL/GenBank/DDBJ databases">
        <authorList>
            <person name="Kim J.K."/>
            <person name="Cheong H.-M."/>
            <person name="Choi Y."/>
            <person name="Hwang K.J."/>
            <person name="Lee S."/>
            <person name="Choi C."/>
        </authorList>
    </citation>
    <scope>NUCLEOTIDE SEQUENCE [LARGE SCALE GENOMIC DNA]</scope>
    <source>
        <strain evidence="1 2">KS 22</strain>
    </source>
</reference>
<dbReference type="InterPro" id="IPR001036">
    <property type="entry name" value="Acrflvin-R"/>
</dbReference>
<dbReference type="RefSeq" id="WP_182303547.1">
    <property type="nucleotide sequence ID" value="NZ_CP041969.1"/>
</dbReference>
<dbReference type="InterPro" id="IPR027463">
    <property type="entry name" value="AcrB_DN_DC_subdom"/>
</dbReference>
<proteinExistence type="predicted"/>
<dbReference type="GO" id="GO:0042910">
    <property type="term" value="F:xenobiotic transmembrane transporter activity"/>
    <property type="evidence" value="ECO:0007669"/>
    <property type="project" value="TreeGrafter"/>
</dbReference>
<dbReference type="KEGG" id="cchl:FPL14_13795"/>
<dbReference type="Proteomes" id="UP000515679">
    <property type="component" value="Chromosome"/>
</dbReference>
<name>A0A7G5BYW4_9BACL</name>
<accession>A0A7G5BYW4</accession>
<dbReference type="SUPFAM" id="SSF82693">
    <property type="entry name" value="Multidrug efflux transporter AcrB pore domain, PN1, PN2, PC1 and PC2 subdomains"/>
    <property type="match status" value="1"/>
</dbReference>
<dbReference type="PANTHER" id="PTHR32063">
    <property type="match status" value="1"/>
</dbReference>